<feature type="signal peptide" evidence="1">
    <location>
        <begin position="1"/>
        <end position="24"/>
    </location>
</feature>
<name>A0AAV8WGA0_9CUCU</name>
<evidence type="ECO:0000256" key="1">
    <source>
        <dbReference type="SAM" id="SignalP"/>
    </source>
</evidence>
<evidence type="ECO:0000313" key="2">
    <source>
        <dbReference type="EMBL" id="KAJ8925237.1"/>
    </source>
</evidence>
<gene>
    <name evidence="2" type="ORF">NQ315_001423</name>
</gene>
<keyword evidence="3" id="KW-1185">Reference proteome</keyword>
<comment type="caution">
    <text evidence="2">The sequence shown here is derived from an EMBL/GenBank/DDBJ whole genome shotgun (WGS) entry which is preliminary data.</text>
</comment>
<feature type="chain" id="PRO_5043406786" description="Fibronectin type-III domain-containing protein" evidence="1">
    <location>
        <begin position="25"/>
        <end position="326"/>
    </location>
</feature>
<dbReference type="Proteomes" id="UP001159042">
    <property type="component" value="Unassembled WGS sequence"/>
</dbReference>
<evidence type="ECO:0008006" key="4">
    <source>
        <dbReference type="Google" id="ProtNLM"/>
    </source>
</evidence>
<dbReference type="EMBL" id="JANEYG010000002">
    <property type="protein sequence ID" value="KAJ8925237.1"/>
    <property type="molecule type" value="Genomic_DNA"/>
</dbReference>
<sequence>MIDQHSLLVFAAIFWGVVISLTDGQEKCVPQAVAELDLSPDRVLYWTVSPEEKCTITHFTVNIRRTNTGEEHDFDVTTTSIDLSSIVLPCVYWLFGLKAVSDTGTVGFDHLIYTQDHLKNESRLALNYLRVDETGDHARLYWEMEEDLFKNCADAFRISIADEASGPVDNFTVDLDTSTVLDFAVPCATYAFEVRALYYGPNYILKGPVMQTNHVEPERVLNPPKLRGVTAGPTSVNTTWSLDSLSTNRCPIKIFYVDGGDYFNISIPISEYNDKRESVLAILDALMPSSMYVLKVSVENSAGVSNQTTAAVQTLDLLTPIIPEKC</sequence>
<accession>A0AAV8WGA0</accession>
<reference evidence="2 3" key="1">
    <citation type="journal article" date="2023" name="Insect Mol. Biol.">
        <title>Genome sequencing provides insights into the evolution of gene families encoding plant cell wall-degrading enzymes in longhorned beetles.</title>
        <authorList>
            <person name="Shin N.R."/>
            <person name="Okamura Y."/>
            <person name="Kirsch R."/>
            <person name="Pauchet Y."/>
        </authorList>
    </citation>
    <scope>NUCLEOTIDE SEQUENCE [LARGE SCALE GENOMIC DNA]</scope>
    <source>
        <strain evidence="2">EAD_L_NR</strain>
    </source>
</reference>
<proteinExistence type="predicted"/>
<dbReference type="SUPFAM" id="SSF49265">
    <property type="entry name" value="Fibronectin type III"/>
    <property type="match status" value="1"/>
</dbReference>
<organism evidence="2 3">
    <name type="scientific">Exocentrus adspersus</name>
    <dbReference type="NCBI Taxonomy" id="1586481"/>
    <lineage>
        <taxon>Eukaryota</taxon>
        <taxon>Metazoa</taxon>
        <taxon>Ecdysozoa</taxon>
        <taxon>Arthropoda</taxon>
        <taxon>Hexapoda</taxon>
        <taxon>Insecta</taxon>
        <taxon>Pterygota</taxon>
        <taxon>Neoptera</taxon>
        <taxon>Endopterygota</taxon>
        <taxon>Coleoptera</taxon>
        <taxon>Polyphaga</taxon>
        <taxon>Cucujiformia</taxon>
        <taxon>Chrysomeloidea</taxon>
        <taxon>Cerambycidae</taxon>
        <taxon>Lamiinae</taxon>
        <taxon>Acanthocinini</taxon>
        <taxon>Exocentrus</taxon>
    </lineage>
</organism>
<dbReference type="AlphaFoldDB" id="A0AAV8WGA0"/>
<evidence type="ECO:0000313" key="3">
    <source>
        <dbReference type="Proteomes" id="UP001159042"/>
    </source>
</evidence>
<keyword evidence="1" id="KW-0732">Signal</keyword>
<dbReference type="InterPro" id="IPR036116">
    <property type="entry name" value="FN3_sf"/>
</dbReference>
<protein>
    <recommendedName>
        <fullName evidence="4">Fibronectin type-III domain-containing protein</fullName>
    </recommendedName>
</protein>